<organism evidence="1 2">
    <name type="scientific">Tepidicaulis marinus</name>
    <dbReference type="NCBI Taxonomy" id="1333998"/>
    <lineage>
        <taxon>Bacteria</taxon>
        <taxon>Pseudomonadati</taxon>
        <taxon>Pseudomonadota</taxon>
        <taxon>Alphaproteobacteria</taxon>
        <taxon>Hyphomicrobiales</taxon>
        <taxon>Parvibaculaceae</taxon>
        <taxon>Tepidicaulis</taxon>
    </lineage>
</organism>
<evidence type="ECO:0000313" key="2">
    <source>
        <dbReference type="Proteomes" id="UP000028702"/>
    </source>
</evidence>
<dbReference type="STRING" id="1333998.M2A_1433"/>
<dbReference type="InterPro" id="IPR014547">
    <property type="entry name" value="UCP028477"/>
</dbReference>
<gene>
    <name evidence="1" type="ORF">M2A_1433</name>
</gene>
<dbReference type="RefSeq" id="WP_045445092.1">
    <property type="nucleotide sequence ID" value="NZ_BBIO01000006.1"/>
</dbReference>
<comment type="caution">
    <text evidence="1">The sequence shown here is derived from an EMBL/GenBank/DDBJ whole genome shotgun (WGS) entry which is preliminary data.</text>
</comment>
<dbReference type="EMBL" id="BBIO01000006">
    <property type="protein sequence ID" value="GAK44934.1"/>
    <property type="molecule type" value="Genomic_DNA"/>
</dbReference>
<dbReference type="AlphaFoldDB" id="A0A081BA66"/>
<dbReference type="Proteomes" id="UP000028702">
    <property type="component" value="Unassembled WGS sequence"/>
</dbReference>
<sequence length="271" mass="29681">MFDTRLRSNFVAAVFALLVSVVCALLPDVASANSSAAPEGIKDPERVLPFAKKVERELAARGARVAIVARVGRDPESLPDGIDYTHVGIWIYSDIETEDGRTVRGYAVHNLYQFNDDLSRSSLQQDFPPDFFADVFAMRAGITIPSPELQDRLVAFVSSPSYAKLHVPNYSLVANPYDTAYQNCTNFVLSTLIGAIHGTDDLSKVIEIAAESGYEPQKVELNGLQRAFGPLFVAGFETDDHDGDIRTSTLGSITKYLQAQELVDASFVIEE</sequence>
<dbReference type="eggNOG" id="COG4727">
    <property type="taxonomic scope" value="Bacteria"/>
</dbReference>
<name>A0A081BA66_9HYPH</name>
<dbReference type="Pfam" id="PF09916">
    <property type="entry name" value="DUF2145"/>
    <property type="match status" value="1"/>
</dbReference>
<accession>A0A081BA66</accession>
<evidence type="ECO:0000313" key="1">
    <source>
        <dbReference type="EMBL" id="GAK44934.1"/>
    </source>
</evidence>
<proteinExistence type="predicted"/>
<keyword evidence="2" id="KW-1185">Reference proteome</keyword>
<protein>
    <submittedName>
        <fullName evidence="1">Conserved protein</fullName>
    </submittedName>
</protein>
<reference evidence="1 2" key="1">
    <citation type="submission" date="2014-07" db="EMBL/GenBank/DDBJ databases">
        <title>Tepidicaulis marinum gen. nov., sp. nov., a novel marine bacterium denitrifying nitrate to nitrous oxide strictly under microaerobic conditions.</title>
        <authorList>
            <person name="Takeuchi M."/>
            <person name="Yamagishi T."/>
            <person name="Kamagata Y."/>
            <person name="Oshima K."/>
            <person name="Hattori M."/>
            <person name="Katayama T."/>
            <person name="Hanada S."/>
            <person name="Tamaki H."/>
            <person name="Marumo K."/>
            <person name="Maeda H."/>
            <person name="Nedachi M."/>
            <person name="Iwasaki W."/>
            <person name="Suwa Y."/>
            <person name="Sakata S."/>
        </authorList>
    </citation>
    <scope>NUCLEOTIDE SEQUENCE [LARGE SCALE GENOMIC DNA]</scope>
    <source>
        <strain evidence="1 2">MA2</strain>
    </source>
</reference>